<reference evidence="2 3" key="1">
    <citation type="submission" date="2019-02" db="EMBL/GenBank/DDBJ databases">
        <title>Deep-cultivation of Planctomycetes and their phenomic and genomic characterization uncovers novel biology.</title>
        <authorList>
            <person name="Wiegand S."/>
            <person name="Jogler M."/>
            <person name="Boedeker C."/>
            <person name="Pinto D."/>
            <person name="Vollmers J."/>
            <person name="Rivas-Marin E."/>
            <person name="Kohn T."/>
            <person name="Peeters S.H."/>
            <person name="Heuer A."/>
            <person name="Rast P."/>
            <person name="Oberbeckmann S."/>
            <person name="Bunk B."/>
            <person name="Jeske O."/>
            <person name="Meyerdierks A."/>
            <person name="Storesund J.E."/>
            <person name="Kallscheuer N."/>
            <person name="Luecker S."/>
            <person name="Lage O.M."/>
            <person name="Pohl T."/>
            <person name="Merkel B.J."/>
            <person name="Hornburger P."/>
            <person name="Mueller R.-W."/>
            <person name="Bruemmer F."/>
            <person name="Labrenz M."/>
            <person name="Spormann A.M."/>
            <person name="Op den Camp H."/>
            <person name="Overmann J."/>
            <person name="Amann R."/>
            <person name="Jetten M.S.M."/>
            <person name="Mascher T."/>
            <person name="Medema M.H."/>
            <person name="Devos D.P."/>
            <person name="Kaster A.-K."/>
            <person name="Ovreas L."/>
            <person name="Rohde M."/>
            <person name="Galperin M.Y."/>
            <person name="Jogler C."/>
        </authorList>
    </citation>
    <scope>NUCLEOTIDE SEQUENCE [LARGE SCALE GENOMIC DNA]</scope>
    <source>
        <strain evidence="2 3">Poly24</strain>
    </source>
</reference>
<sequence length="162" mass="17947">MGGSNPRSEVRGGRSAIQPASLDSAFPSPENLARRSFPDPPSFARRVDSNVASTSKSPSRKRSLRWEGRASAARFGEGRPRFNPRRSTQQFPPRKTALDARFPTLPRFAGRVDSNVASTSTSPSRKRSLRWEGRTSAAKFGEGGPRFNPRRSTQHSPPRKTR</sequence>
<accession>A0A518JQK8</accession>
<feature type="region of interest" description="Disordered" evidence="1">
    <location>
        <begin position="1"/>
        <end position="162"/>
    </location>
</feature>
<dbReference type="KEGG" id="rcf:Poly24_15250"/>
<organism evidence="2 3">
    <name type="scientific">Rosistilla carotiformis</name>
    <dbReference type="NCBI Taxonomy" id="2528017"/>
    <lineage>
        <taxon>Bacteria</taxon>
        <taxon>Pseudomonadati</taxon>
        <taxon>Planctomycetota</taxon>
        <taxon>Planctomycetia</taxon>
        <taxon>Pirellulales</taxon>
        <taxon>Pirellulaceae</taxon>
        <taxon>Rosistilla</taxon>
    </lineage>
</organism>
<gene>
    <name evidence="2" type="ORF">Poly24_15250</name>
</gene>
<proteinExistence type="predicted"/>
<feature type="compositionally biased region" description="Basic residues" evidence="1">
    <location>
        <begin position="148"/>
        <end position="162"/>
    </location>
</feature>
<protein>
    <submittedName>
        <fullName evidence="2">Uncharacterized protein</fullName>
    </submittedName>
</protein>
<evidence type="ECO:0000313" key="3">
    <source>
        <dbReference type="Proteomes" id="UP000315082"/>
    </source>
</evidence>
<dbReference type="EMBL" id="CP036348">
    <property type="protein sequence ID" value="QDV67821.1"/>
    <property type="molecule type" value="Genomic_DNA"/>
</dbReference>
<name>A0A518JQK8_9BACT</name>
<evidence type="ECO:0000313" key="2">
    <source>
        <dbReference type="EMBL" id="QDV67821.1"/>
    </source>
</evidence>
<evidence type="ECO:0000256" key="1">
    <source>
        <dbReference type="SAM" id="MobiDB-lite"/>
    </source>
</evidence>
<dbReference type="AlphaFoldDB" id="A0A518JQK8"/>
<keyword evidence="3" id="KW-1185">Reference proteome</keyword>
<dbReference type="Proteomes" id="UP000315082">
    <property type="component" value="Chromosome"/>
</dbReference>